<dbReference type="SUPFAM" id="SSF64307">
    <property type="entry name" value="SirA-like"/>
    <property type="match status" value="1"/>
</dbReference>
<evidence type="ECO:0000256" key="1">
    <source>
        <dbReference type="SAM" id="MobiDB-lite"/>
    </source>
</evidence>
<gene>
    <name evidence="3" type="ORF">C471_15582</name>
</gene>
<dbReference type="AlphaFoldDB" id="M0DNE8"/>
<reference evidence="3 4" key="1">
    <citation type="journal article" date="2014" name="PLoS Genet.">
        <title>Phylogenetically driven sequencing of extremely halophilic archaea reveals strategies for static and dynamic osmo-response.</title>
        <authorList>
            <person name="Becker E.A."/>
            <person name="Seitzer P.M."/>
            <person name="Tritt A."/>
            <person name="Larsen D."/>
            <person name="Krusor M."/>
            <person name="Yao A.I."/>
            <person name="Wu D."/>
            <person name="Madern D."/>
            <person name="Eisen J.A."/>
            <person name="Darling A.E."/>
            <person name="Facciotti M.T."/>
        </authorList>
    </citation>
    <scope>NUCLEOTIDE SEQUENCE [LARGE SCALE GENOMIC DNA]</scope>
    <source>
        <strain evidence="3 4">DSM 1137</strain>
    </source>
</reference>
<dbReference type="OrthoDB" id="103554at2157"/>
<evidence type="ECO:0000313" key="3">
    <source>
        <dbReference type="EMBL" id="ELZ36242.1"/>
    </source>
</evidence>
<sequence length="124" mass="13325">MELETVALERTDAPADRPVETLDVRDLGPPEPLRQTLELLADLPDETVLVQRNDRAPQFLYPKLDDRGYARETVETDDAVVTAIWTADVDADAADGTNDADVTDGTGDADAADGTGDADAIELE</sequence>
<feature type="region of interest" description="Disordered" evidence="1">
    <location>
        <begin position="88"/>
        <end position="124"/>
    </location>
</feature>
<dbReference type="STRING" id="1227484.C471_15582"/>
<dbReference type="InterPro" id="IPR036868">
    <property type="entry name" value="TusA-like_sf"/>
</dbReference>
<feature type="domain" description="DUF2249" evidence="2">
    <location>
        <begin position="21"/>
        <end position="81"/>
    </location>
</feature>
<evidence type="ECO:0000259" key="2">
    <source>
        <dbReference type="Pfam" id="PF10006"/>
    </source>
</evidence>
<comment type="caution">
    <text evidence="3">The sequence shown here is derived from an EMBL/GenBank/DDBJ whole genome shotgun (WGS) entry which is preliminary data.</text>
</comment>
<evidence type="ECO:0000313" key="4">
    <source>
        <dbReference type="Proteomes" id="UP000011514"/>
    </source>
</evidence>
<dbReference type="InterPro" id="IPR018720">
    <property type="entry name" value="DUF2249"/>
</dbReference>
<feature type="region of interest" description="Disordered" evidence="1">
    <location>
        <begin position="1"/>
        <end position="31"/>
    </location>
</feature>
<keyword evidence="4" id="KW-1185">Reference proteome</keyword>
<dbReference type="PATRIC" id="fig|1227484.4.peg.3072"/>
<feature type="compositionally biased region" description="Basic and acidic residues" evidence="1">
    <location>
        <begin position="7"/>
        <end position="28"/>
    </location>
</feature>
<proteinExistence type="predicted"/>
<accession>M0DNE8</accession>
<protein>
    <recommendedName>
        <fullName evidence="2">DUF2249 domain-containing protein</fullName>
    </recommendedName>
</protein>
<dbReference type="RefSeq" id="WP_004050552.1">
    <property type="nucleotide sequence ID" value="NZ_AOJE01000070.1"/>
</dbReference>
<feature type="compositionally biased region" description="Low complexity" evidence="1">
    <location>
        <begin position="88"/>
        <end position="118"/>
    </location>
</feature>
<organism evidence="3 4">
    <name type="scientific">Halorubrum saccharovorum DSM 1137</name>
    <dbReference type="NCBI Taxonomy" id="1227484"/>
    <lineage>
        <taxon>Archaea</taxon>
        <taxon>Methanobacteriati</taxon>
        <taxon>Methanobacteriota</taxon>
        <taxon>Stenosarchaea group</taxon>
        <taxon>Halobacteria</taxon>
        <taxon>Halobacteriales</taxon>
        <taxon>Haloferacaceae</taxon>
        <taxon>Halorubrum</taxon>
    </lineage>
</organism>
<dbReference type="EMBL" id="AOJE01000070">
    <property type="protein sequence ID" value="ELZ36242.1"/>
    <property type="molecule type" value="Genomic_DNA"/>
</dbReference>
<dbReference type="eggNOG" id="arCOG03929">
    <property type="taxonomic scope" value="Archaea"/>
</dbReference>
<name>M0DNE8_9EURY</name>
<dbReference type="Pfam" id="PF10006">
    <property type="entry name" value="DUF2249"/>
    <property type="match status" value="1"/>
</dbReference>
<dbReference type="Proteomes" id="UP000011514">
    <property type="component" value="Unassembled WGS sequence"/>
</dbReference>